<name>A0AAV7WGS1_PLEWA</name>
<dbReference type="AlphaFoldDB" id="A0AAV7WGS1"/>
<evidence type="ECO:0008006" key="3">
    <source>
        <dbReference type="Google" id="ProtNLM"/>
    </source>
</evidence>
<evidence type="ECO:0000313" key="2">
    <source>
        <dbReference type="Proteomes" id="UP001066276"/>
    </source>
</evidence>
<dbReference type="Proteomes" id="UP001066276">
    <property type="component" value="Chromosome 1_2"/>
</dbReference>
<gene>
    <name evidence="1" type="ORF">NDU88_007234</name>
</gene>
<organism evidence="1 2">
    <name type="scientific">Pleurodeles waltl</name>
    <name type="common">Iberian ribbed newt</name>
    <dbReference type="NCBI Taxonomy" id="8319"/>
    <lineage>
        <taxon>Eukaryota</taxon>
        <taxon>Metazoa</taxon>
        <taxon>Chordata</taxon>
        <taxon>Craniata</taxon>
        <taxon>Vertebrata</taxon>
        <taxon>Euteleostomi</taxon>
        <taxon>Amphibia</taxon>
        <taxon>Batrachia</taxon>
        <taxon>Caudata</taxon>
        <taxon>Salamandroidea</taxon>
        <taxon>Salamandridae</taxon>
        <taxon>Pleurodelinae</taxon>
        <taxon>Pleurodeles</taxon>
    </lineage>
</organism>
<reference evidence="1" key="1">
    <citation type="journal article" date="2022" name="bioRxiv">
        <title>Sequencing and chromosome-scale assembly of the giantPleurodeles waltlgenome.</title>
        <authorList>
            <person name="Brown T."/>
            <person name="Elewa A."/>
            <person name="Iarovenko S."/>
            <person name="Subramanian E."/>
            <person name="Araus A.J."/>
            <person name="Petzold A."/>
            <person name="Susuki M."/>
            <person name="Suzuki K.-i.T."/>
            <person name="Hayashi T."/>
            <person name="Toyoda A."/>
            <person name="Oliveira C."/>
            <person name="Osipova E."/>
            <person name="Leigh N.D."/>
            <person name="Simon A."/>
            <person name="Yun M.H."/>
        </authorList>
    </citation>
    <scope>NUCLEOTIDE SEQUENCE</scope>
    <source>
        <strain evidence="1">20211129_DDA</strain>
        <tissue evidence="1">Liver</tissue>
    </source>
</reference>
<evidence type="ECO:0000313" key="1">
    <source>
        <dbReference type="EMBL" id="KAJ1211886.1"/>
    </source>
</evidence>
<accession>A0AAV7WGS1</accession>
<keyword evidence="2" id="KW-1185">Reference proteome</keyword>
<dbReference type="EMBL" id="JANPWB010000002">
    <property type="protein sequence ID" value="KAJ1211886.1"/>
    <property type="molecule type" value="Genomic_DNA"/>
</dbReference>
<sequence length="145" mass="16248">MEWTSLSCRTHSWFSSIARLRVSAWTFCMPGRKSDSCNLNKEEGLLTYKPAEKEEVNNGLSPTSKTCNQRRIRQGPATFEASEDCPGLKDQETPVNSGPLQNPLLLCNKEATFKDCTFPAGSVRIHTLHPMPPARDSENQHLREG</sequence>
<comment type="caution">
    <text evidence="1">The sequence shown here is derived from an EMBL/GenBank/DDBJ whole genome shotgun (WGS) entry which is preliminary data.</text>
</comment>
<proteinExistence type="predicted"/>
<protein>
    <recommendedName>
        <fullName evidence="3">Prolactin receptor</fullName>
    </recommendedName>
</protein>